<evidence type="ECO:0000313" key="2">
    <source>
        <dbReference type="Proteomes" id="UP000016932"/>
    </source>
</evidence>
<dbReference type="Proteomes" id="UP000016932">
    <property type="component" value="Unassembled WGS sequence"/>
</dbReference>
<reference evidence="1 2" key="1">
    <citation type="journal article" date="2012" name="PLoS Pathog.">
        <title>Diverse lifestyles and strategies of plant pathogenesis encoded in the genomes of eighteen Dothideomycetes fungi.</title>
        <authorList>
            <person name="Ohm R.A."/>
            <person name="Feau N."/>
            <person name="Henrissat B."/>
            <person name="Schoch C.L."/>
            <person name="Horwitz B.A."/>
            <person name="Barry K.W."/>
            <person name="Condon B.J."/>
            <person name="Copeland A.C."/>
            <person name="Dhillon B."/>
            <person name="Glaser F."/>
            <person name="Hesse C.N."/>
            <person name="Kosti I."/>
            <person name="LaButti K."/>
            <person name="Lindquist E.A."/>
            <person name="Lucas S."/>
            <person name="Salamov A.A."/>
            <person name="Bradshaw R.E."/>
            <person name="Ciuffetti L."/>
            <person name="Hamelin R.C."/>
            <person name="Kema G.H.J."/>
            <person name="Lawrence C."/>
            <person name="Scott J.A."/>
            <person name="Spatafora J.W."/>
            <person name="Turgeon B.G."/>
            <person name="de Wit P.J.G.M."/>
            <person name="Zhong S."/>
            <person name="Goodwin S.B."/>
            <person name="Grigoriev I.V."/>
        </authorList>
    </citation>
    <scope>NUCLEOTIDE SEQUENCE [LARGE SCALE GENOMIC DNA]</scope>
    <source>
        <strain evidence="1 2">CIRAD86</strain>
    </source>
</reference>
<dbReference type="GeneID" id="19333161"/>
<dbReference type="HOGENOM" id="CLU_1195324_0_0_1"/>
<sequence>MVNRAYRHAVATGADEALMDITPLSTAAGCAPFLIVKQLLAHCPLRTSFQGELLHWAARRQSDDADQVVRLILERCQPDINGIMYKGDPFSYELQKVTGFGTALHEVAKMGQLRRRPDSMEIMQSWHQICSNVIFIGHRHTHSTYEVDRGEVKWGGTTMISRDETTDRSIKKLGGTCVKLSEEVWHAGTGTQLNQTFYSEYRYHRAVARESARRMHGSYAVNISRCCFTSTA</sequence>
<proteinExistence type="predicted"/>
<organism evidence="1 2">
    <name type="scientific">Pseudocercospora fijiensis (strain CIRAD86)</name>
    <name type="common">Black leaf streak disease fungus</name>
    <name type="synonym">Mycosphaerella fijiensis</name>
    <dbReference type="NCBI Taxonomy" id="383855"/>
    <lineage>
        <taxon>Eukaryota</taxon>
        <taxon>Fungi</taxon>
        <taxon>Dikarya</taxon>
        <taxon>Ascomycota</taxon>
        <taxon>Pezizomycotina</taxon>
        <taxon>Dothideomycetes</taxon>
        <taxon>Dothideomycetidae</taxon>
        <taxon>Mycosphaerellales</taxon>
        <taxon>Mycosphaerellaceae</taxon>
        <taxon>Pseudocercospora</taxon>
    </lineage>
</organism>
<dbReference type="OrthoDB" id="3647333at2759"/>
<name>M3B040_PSEFD</name>
<dbReference type="AlphaFoldDB" id="M3B040"/>
<gene>
    <name evidence="1" type="ORF">MYCFIDRAFT_174322</name>
</gene>
<dbReference type="EMBL" id="KB446558">
    <property type="protein sequence ID" value="EME82782.1"/>
    <property type="molecule type" value="Genomic_DNA"/>
</dbReference>
<protein>
    <submittedName>
        <fullName evidence="1">Uncharacterized protein</fullName>
    </submittedName>
</protein>
<dbReference type="VEuPathDB" id="FungiDB:MYCFIDRAFT_174322"/>
<accession>M3B040</accession>
<dbReference type="RefSeq" id="XP_007926206.1">
    <property type="nucleotide sequence ID" value="XM_007928015.1"/>
</dbReference>
<dbReference type="KEGG" id="pfj:MYCFIDRAFT_174322"/>
<evidence type="ECO:0000313" key="1">
    <source>
        <dbReference type="EMBL" id="EME82782.1"/>
    </source>
</evidence>
<keyword evidence="2" id="KW-1185">Reference proteome</keyword>